<dbReference type="RefSeq" id="WP_203796067.1">
    <property type="nucleotide sequence ID" value="NZ_BAAAQE010000036.1"/>
</dbReference>
<evidence type="ECO:0000313" key="3">
    <source>
        <dbReference type="Proteomes" id="UP000612282"/>
    </source>
</evidence>
<keyword evidence="1" id="KW-1133">Transmembrane helix</keyword>
<keyword evidence="1" id="KW-0812">Transmembrane</keyword>
<reference evidence="2 3" key="1">
    <citation type="submission" date="2021-01" db="EMBL/GenBank/DDBJ databases">
        <title>Whole genome shotgun sequence of Actinoplanes couchii NBRC 106145.</title>
        <authorList>
            <person name="Komaki H."/>
            <person name="Tamura T."/>
        </authorList>
    </citation>
    <scope>NUCLEOTIDE SEQUENCE [LARGE SCALE GENOMIC DNA]</scope>
    <source>
        <strain evidence="2 3">NBRC 106145</strain>
    </source>
</reference>
<comment type="caution">
    <text evidence="2">The sequence shown here is derived from an EMBL/GenBank/DDBJ whole genome shotgun (WGS) entry which is preliminary data.</text>
</comment>
<evidence type="ECO:0000313" key="2">
    <source>
        <dbReference type="EMBL" id="GID54878.1"/>
    </source>
</evidence>
<name>A0ABQ3X8P3_9ACTN</name>
<feature type="transmembrane region" description="Helical" evidence="1">
    <location>
        <begin position="21"/>
        <end position="44"/>
    </location>
</feature>
<accession>A0ABQ3X8P3</accession>
<protein>
    <recommendedName>
        <fullName evidence="4">Excalibur calcium-binding domain-containing protein</fullName>
    </recommendedName>
</protein>
<sequence>MTADRQAKRETQRIETTMKNVAVVLATVLAVVVAASVGAIAYLMGSRDGRATTPTAGPAPVIAVTEEPIRAVPVTTPSSPAPRPSTSVKTVYVTPAKKQPERVTLGSLGSKPCATLFARGVTYTRMWDYYQEFGLPGSMDVDHDGYPCETVYGDVN</sequence>
<dbReference type="Proteomes" id="UP000612282">
    <property type="component" value="Unassembled WGS sequence"/>
</dbReference>
<evidence type="ECO:0000256" key="1">
    <source>
        <dbReference type="SAM" id="Phobius"/>
    </source>
</evidence>
<keyword evidence="1" id="KW-0472">Membrane</keyword>
<gene>
    <name evidence="2" type="ORF">Aco03nite_032820</name>
</gene>
<proteinExistence type="predicted"/>
<organism evidence="2 3">
    <name type="scientific">Actinoplanes couchii</name>
    <dbReference type="NCBI Taxonomy" id="403638"/>
    <lineage>
        <taxon>Bacteria</taxon>
        <taxon>Bacillati</taxon>
        <taxon>Actinomycetota</taxon>
        <taxon>Actinomycetes</taxon>
        <taxon>Micromonosporales</taxon>
        <taxon>Micromonosporaceae</taxon>
        <taxon>Actinoplanes</taxon>
    </lineage>
</organism>
<keyword evidence="3" id="KW-1185">Reference proteome</keyword>
<evidence type="ECO:0008006" key="4">
    <source>
        <dbReference type="Google" id="ProtNLM"/>
    </source>
</evidence>
<dbReference type="EMBL" id="BOMG01000042">
    <property type="protein sequence ID" value="GID54878.1"/>
    <property type="molecule type" value="Genomic_DNA"/>
</dbReference>